<dbReference type="CDD" id="cd01335">
    <property type="entry name" value="Radical_SAM"/>
    <property type="match status" value="1"/>
</dbReference>
<proteinExistence type="predicted"/>
<comment type="caution">
    <text evidence="8">The sequence shown here is derived from an EMBL/GenBank/DDBJ whole genome shotgun (WGS) entry which is preliminary data.</text>
</comment>
<keyword evidence="7" id="KW-0411">Iron-sulfur</keyword>
<evidence type="ECO:0000256" key="3">
    <source>
        <dbReference type="ARBA" id="ARBA00022691"/>
    </source>
</evidence>
<dbReference type="NCBIfam" id="TIGR00238">
    <property type="entry name" value="KamA family radical SAM protein"/>
    <property type="match status" value="1"/>
</dbReference>
<accession>A0ABR1WHK2</accession>
<keyword evidence="2" id="KW-0004">4Fe-4S</keyword>
<name>A0ABR1WHK2_9PEZI</name>
<dbReference type="SUPFAM" id="SSF102114">
    <property type="entry name" value="Radical SAM enzymes"/>
    <property type="match status" value="1"/>
</dbReference>
<dbReference type="Gene3D" id="3.20.20.70">
    <property type="entry name" value="Aldolase class I"/>
    <property type="match status" value="1"/>
</dbReference>
<evidence type="ECO:0000256" key="6">
    <source>
        <dbReference type="ARBA" id="ARBA00023004"/>
    </source>
</evidence>
<evidence type="ECO:0000256" key="5">
    <source>
        <dbReference type="ARBA" id="ARBA00022898"/>
    </source>
</evidence>
<protein>
    <submittedName>
        <fullName evidence="8">L-lysine -aminomutase</fullName>
    </submittedName>
</protein>
<dbReference type="Proteomes" id="UP001446871">
    <property type="component" value="Unassembled WGS sequence"/>
</dbReference>
<keyword evidence="5" id="KW-0663">Pyridoxal phosphate</keyword>
<gene>
    <name evidence="8" type="ORF">PG996_001761</name>
</gene>
<keyword evidence="6" id="KW-0408">Iron</keyword>
<dbReference type="SFLD" id="SFLDG01070">
    <property type="entry name" value="PLP-dependent"/>
    <property type="match status" value="1"/>
</dbReference>
<evidence type="ECO:0000256" key="1">
    <source>
        <dbReference type="ARBA" id="ARBA00001933"/>
    </source>
</evidence>
<dbReference type="SFLD" id="SFLDS00029">
    <property type="entry name" value="Radical_SAM"/>
    <property type="match status" value="1"/>
</dbReference>
<dbReference type="EMBL" id="JAQQWM010000001">
    <property type="protein sequence ID" value="KAK8082980.1"/>
    <property type="molecule type" value="Genomic_DNA"/>
</dbReference>
<evidence type="ECO:0000256" key="2">
    <source>
        <dbReference type="ARBA" id="ARBA00022485"/>
    </source>
</evidence>
<organism evidence="8 9">
    <name type="scientific">Apiospora saccharicola</name>
    <dbReference type="NCBI Taxonomy" id="335842"/>
    <lineage>
        <taxon>Eukaryota</taxon>
        <taxon>Fungi</taxon>
        <taxon>Dikarya</taxon>
        <taxon>Ascomycota</taxon>
        <taxon>Pezizomycotina</taxon>
        <taxon>Sordariomycetes</taxon>
        <taxon>Xylariomycetidae</taxon>
        <taxon>Amphisphaeriales</taxon>
        <taxon>Apiosporaceae</taxon>
        <taxon>Apiospora</taxon>
    </lineage>
</organism>
<evidence type="ECO:0000256" key="4">
    <source>
        <dbReference type="ARBA" id="ARBA00022723"/>
    </source>
</evidence>
<dbReference type="InterPro" id="IPR058240">
    <property type="entry name" value="rSAM_sf"/>
</dbReference>
<comment type="cofactor">
    <cofactor evidence="1">
        <name>pyridoxal 5'-phosphate</name>
        <dbReference type="ChEBI" id="CHEBI:597326"/>
    </cofactor>
</comment>
<evidence type="ECO:0000313" key="9">
    <source>
        <dbReference type="Proteomes" id="UP001446871"/>
    </source>
</evidence>
<reference evidence="8 9" key="1">
    <citation type="submission" date="2023-01" db="EMBL/GenBank/DDBJ databases">
        <title>Analysis of 21 Apiospora genomes using comparative genomics revels a genus with tremendous synthesis potential of carbohydrate active enzymes and secondary metabolites.</title>
        <authorList>
            <person name="Sorensen T."/>
        </authorList>
    </citation>
    <scope>NUCLEOTIDE SEQUENCE [LARGE SCALE GENOMIC DNA]</scope>
    <source>
        <strain evidence="8 9">CBS 83171</strain>
    </source>
</reference>
<dbReference type="PANTHER" id="PTHR30538">
    <property type="entry name" value="LYSINE 2,3-AMINOMUTASE-RELATED"/>
    <property type="match status" value="1"/>
</dbReference>
<sequence>MMRRVDRIQHSLSGSLVARQLGSRAFMLPRSSIVSRAQYSQAAAVAAPVPAEPFPPSNGLDEFWRKVPMWKDVSMEDFISWDWSKKNVVEHHRRSAPEKLKGILTSVIPDHVPLNRTASLLQSREEFIKDIFGGIEVSSMSLRIMPHVFSRINWQDPRHDPIFRQFIPLNSLMQPDHPKSELDSLHENDDSPVSNLVHRYPDKALFLPISVCPTYCLYCTRSYAVGADTSEVTKQQMKPTLKKWEAAFRYIEATPQITDIVVSGGDAYYLSPEQLAYIGERLIKIPNVKKFRIASKGLGVAPNRILDPNDQWSDALLWVHRLALKEGKRAALHTHINHPSEISWMTEQACRKLIEGGMTIRNQSVLLNGINDSAETISKLIRSLAEDLRINPYYVYQCDMVEKVEHLRTPLQSIIDIEAQLRGSIAGFDMPQFIVDLPQGGGKRLAGSYLSYDRNTGVSRFTAPAISGNDNGTKVNKVYEYYDPLPPTTAKMGHSG</sequence>
<dbReference type="InterPro" id="IPR007197">
    <property type="entry name" value="rSAM"/>
</dbReference>
<evidence type="ECO:0000256" key="7">
    <source>
        <dbReference type="ARBA" id="ARBA00023014"/>
    </source>
</evidence>
<dbReference type="InterPro" id="IPR003739">
    <property type="entry name" value="Lys_aminomutase/Glu_NH3_mut"/>
</dbReference>
<keyword evidence="4" id="KW-0479">Metal-binding</keyword>
<dbReference type="InterPro" id="IPR013785">
    <property type="entry name" value="Aldolase_TIM"/>
</dbReference>
<keyword evidence="9" id="KW-1185">Reference proteome</keyword>
<keyword evidence="3" id="KW-0949">S-adenosyl-L-methionine</keyword>
<evidence type="ECO:0000313" key="8">
    <source>
        <dbReference type="EMBL" id="KAK8082980.1"/>
    </source>
</evidence>
<dbReference type="PANTHER" id="PTHR30538:SF0">
    <property type="entry name" value="L-LYSINE 2,3-AMINOMUTASE AQ_1632-RELATED"/>
    <property type="match status" value="1"/>
</dbReference>